<protein>
    <submittedName>
        <fullName evidence="2">Uncharacterized protein</fullName>
    </submittedName>
</protein>
<name>A0A0S6W1C8_9BACT</name>
<keyword evidence="1" id="KW-0175">Coiled coil</keyword>
<evidence type="ECO:0000256" key="1">
    <source>
        <dbReference type="SAM" id="Coils"/>
    </source>
</evidence>
<dbReference type="EMBL" id="DF820459">
    <property type="protein sequence ID" value="GAK53591.1"/>
    <property type="molecule type" value="Genomic_DNA"/>
</dbReference>
<keyword evidence="3" id="KW-1185">Reference proteome</keyword>
<proteinExistence type="predicted"/>
<dbReference type="HOGENOM" id="CLU_177745_0_0_0"/>
<organism evidence="2">
    <name type="scientific">Candidatus Moduliflexus flocculans</name>
    <dbReference type="NCBI Taxonomy" id="1499966"/>
    <lineage>
        <taxon>Bacteria</taxon>
        <taxon>Candidatus Moduliflexota</taxon>
        <taxon>Candidatus Moduliflexia</taxon>
        <taxon>Candidatus Moduliflexales</taxon>
        <taxon>Candidatus Moduliflexaceae</taxon>
    </lineage>
</organism>
<sequence length="107" mass="12562">MRTQHDTAHQLQSLTTLYQQGYHSDVIDQTVHKLLTLEIAAAQQELTKLQGRLQAFEHQYQMTSADFYQRFRTGAFGDSAEFVEWSVFYDMWLSIQKRLTTLQRSSN</sequence>
<evidence type="ECO:0000313" key="2">
    <source>
        <dbReference type="EMBL" id="GAK53591.1"/>
    </source>
</evidence>
<dbReference type="STRING" id="1499966.U14_04857"/>
<gene>
    <name evidence="2" type="ORF">U14_04857</name>
</gene>
<reference evidence="2" key="1">
    <citation type="journal article" date="2015" name="PeerJ">
        <title>First genomic representation of candidate bacterial phylum KSB3 points to enhanced environmental sensing as a trigger of wastewater bulking.</title>
        <authorList>
            <person name="Sekiguchi Y."/>
            <person name="Ohashi A."/>
            <person name="Parks D.H."/>
            <person name="Yamauchi T."/>
            <person name="Tyson G.W."/>
            <person name="Hugenholtz P."/>
        </authorList>
    </citation>
    <scope>NUCLEOTIDE SEQUENCE [LARGE SCALE GENOMIC DNA]</scope>
</reference>
<accession>A0A0S6W1C8</accession>
<evidence type="ECO:0000313" key="3">
    <source>
        <dbReference type="Proteomes" id="UP000030700"/>
    </source>
</evidence>
<feature type="coiled-coil region" evidence="1">
    <location>
        <begin position="32"/>
        <end position="59"/>
    </location>
</feature>
<dbReference type="AlphaFoldDB" id="A0A0S6W1C8"/>
<dbReference type="Proteomes" id="UP000030700">
    <property type="component" value="Unassembled WGS sequence"/>
</dbReference>